<protein>
    <submittedName>
        <fullName evidence="1">Uncharacterized protein</fullName>
    </submittedName>
</protein>
<comment type="caution">
    <text evidence="1">The sequence shown here is derived from an EMBL/GenBank/DDBJ whole genome shotgun (WGS) entry which is preliminary data.</text>
</comment>
<organism evidence="1 2">
    <name type="scientific">Panicum virgatum</name>
    <name type="common">Blackwell switchgrass</name>
    <dbReference type="NCBI Taxonomy" id="38727"/>
    <lineage>
        <taxon>Eukaryota</taxon>
        <taxon>Viridiplantae</taxon>
        <taxon>Streptophyta</taxon>
        <taxon>Embryophyta</taxon>
        <taxon>Tracheophyta</taxon>
        <taxon>Spermatophyta</taxon>
        <taxon>Magnoliopsida</taxon>
        <taxon>Liliopsida</taxon>
        <taxon>Poales</taxon>
        <taxon>Poaceae</taxon>
        <taxon>PACMAD clade</taxon>
        <taxon>Panicoideae</taxon>
        <taxon>Panicodae</taxon>
        <taxon>Paniceae</taxon>
        <taxon>Panicinae</taxon>
        <taxon>Panicum</taxon>
        <taxon>Panicum sect. Hiantes</taxon>
    </lineage>
</organism>
<dbReference type="Proteomes" id="UP000823388">
    <property type="component" value="Chromosome 8K"/>
</dbReference>
<dbReference type="AlphaFoldDB" id="A0A8T0PM76"/>
<proteinExistence type="predicted"/>
<gene>
    <name evidence="1" type="ORF">PVAP13_8KG286600</name>
</gene>
<keyword evidence="2" id="KW-1185">Reference proteome</keyword>
<evidence type="ECO:0000313" key="2">
    <source>
        <dbReference type="Proteomes" id="UP000823388"/>
    </source>
</evidence>
<reference evidence="1 2" key="1">
    <citation type="submission" date="2020-05" db="EMBL/GenBank/DDBJ databases">
        <title>WGS assembly of Panicum virgatum.</title>
        <authorList>
            <person name="Lovell J.T."/>
            <person name="Jenkins J."/>
            <person name="Shu S."/>
            <person name="Juenger T.E."/>
            <person name="Schmutz J."/>
        </authorList>
    </citation>
    <scope>NUCLEOTIDE SEQUENCE [LARGE SCALE GENOMIC DNA]</scope>
    <source>
        <strain evidence="2">cv. AP13</strain>
    </source>
</reference>
<sequence>MVGASSKKKQASSGSEKNVMLGARHADRNLDLLHSSCSCHLGTGTEMANKSFACILQTSIRDRMN</sequence>
<dbReference type="EMBL" id="CM029051">
    <property type="protein sequence ID" value="KAG2562720.1"/>
    <property type="molecule type" value="Genomic_DNA"/>
</dbReference>
<evidence type="ECO:0000313" key="1">
    <source>
        <dbReference type="EMBL" id="KAG2562720.1"/>
    </source>
</evidence>
<accession>A0A8T0PM76</accession>
<name>A0A8T0PM76_PANVG</name>